<organism evidence="2 3">
    <name type="scientific">Vitis vinifera</name>
    <name type="common">Grape</name>
    <dbReference type="NCBI Taxonomy" id="29760"/>
    <lineage>
        <taxon>Eukaryota</taxon>
        <taxon>Viridiplantae</taxon>
        <taxon>Streptophyta</taxon>
        <taxon>Embryophyta</taxon>
        <taxon>Tracheophyta</taxon>
        <taxon>Spermatophyta</taxon>
        <taxon>Magnoliopsida</taxon>
        <taxon>eudicotyledons</taxon>
        <taxon>Gunneridae</taxon>
        <taxon>Pentapetalae</taxon>
        <taxon>rosids</taxon>
        <taxon>Vitales</taxon>
        <taxon>Vitaceae</taxon>
        <taxon>Viteae</taxon>
        <taxon>Vitis</taxon>
    </lineage>
</organism>
<accession>D7TQS2</accession>
<protein>
    <submittedName>
        <fullName evidence="2">Uncharacterized protein</fullName>
    </submittedName>
</protein>
<proteinExistence type="predicted"/>
<evidence type="ECO:0000256" key="1">
    <source>
        <dbReference type="SAM" id="SignalP"/>
    </source>
</evidence>
<dbReference type="AlphaFoldDB" id="D7TQS2"/>
<name>D7TQS2_VITVI</name>
<dbReference type="HOGENOM" id="CLU_3145565_0_0_1"/>
<evidence type="ECO:0000313" key="3">
    <source>
        <dbReference type="Proteomes" id="UP000009183"/>
    </source>
</evidence>
<keyword evidence="3" id="KW-1185">Reference proteome</keyword>
<dbReference type="PaxDb" id="29760-VIT_08s0040g01160.t01"/>
<feature type="signal peptide" evidence="1">
    <location>
        <begin position="1"/>
        <end position="31"/>
    </location>
</feature>
<sequence length="49" mass="5858">MHGVCCLNQFKFGVCWKLLLLLISEPNFCLGKLYKPEKKEEKMEKKKKR</sequence>
<dbReference type="EMBL" id="FN596008">
    <property type="protein sequence ID" value="CBI32792.3"/>
    <property type="molecule type" value="Genomic_DNA"/>
</dbReference>
<dbReference type="Proteomes" id="UP000009183">
    <property type="component" value="Chromosome 8"/>
</dbReference>
<feature type="chain" id="PRO_5003106370" evidence="1">
    <location>
        <begin position="32"/>
        <end position="49"/>
    </location>
</feature>
<dbReference type="InParanoid" id="D7TQS2"/>
<keyword evidence="1" id="KW-0732">Signal</keyword>
<gene>
    <name evidence="2" type="ordered locus">VIT_08s0040g01160</name>
</gene>
<evidence type="ECO:0000313" key="2">
    <source>
        <dbReference type="EMBL" id="CBI32792.3"/>
    </source>
</evidence>
<reference evidence="3" key="1">
    <citation type="journal article" date="2007" name="Nature">
        <title>The grapevine genome sequence suggests ancestral hexaploidization in major angiosperm phyla.</title>
        <authorList>
            <consortium name="The French-Italian Public Consortium for Grapevine Genome Characterization."/>
            <person name="Jaillon O."/>
            <person name="Aury J.-M."/>
            <person name="Noel B."/>
            <person name="Policriti A."/>
            <person name="Clepet C."/>
            <person name="Casagrande A."/>
            <person name="Choisne N."/>
            <person name="Aubourg S."/>
            <person name="Vitulo N."/>
            <person name="Jubin C."/>
            <person name="Vezzi A."/>
            <person name="Legeai F."/>
            <person name="Hugueney P."/>
            <person name="Dasilva C."/>
            <person name="Horner D."/>
            <person name="Mica E."/>
            <person name="Jublot D."/>
            <person name="Poulain J."/>
            <person name="Bruyere C."/>
            <person name="Billault A."/>
            <person name="Segurens B."/>
            <person name="Gouyvenoux M."/>
            <person name="Ugarte E."/>
            <person name="Cattonaro F."/>
            <person name="Anthouard V."/>
            <person name="Vico V."/>
            <person name="Del Fabbro C."/>
            <person name="Alaux M."/>
            <person name="Di Gaspero G."/>
            <person name="Dumas V."/>
            <person name="Felice N."/>
            <person name="Paillard S."/>
            <person name="Juman I."/>
            <person name="Moroldo M."/>
            <person name="Scalabrin S."/>
            <person name="Canaguier A."/>
            <person name="Le Clainche I."/>
            <person name="Malacrida G."/>
            <person name="Durand E."/>
            <person name="Pesole G."/>
            <person name="Laucou V."/>
            <person name="Chatelet P."/>
            <person name="Merdinoglu D."/>
            <person name="Delledonne M."/>
            <person name="Pezzotti M."/>
            <person name="Lecharny A."/>
            <person name="Scarpelli C."/>
            <person name="Artiguenave F."/>
            <person name="Pe M.E."/>
            <person name="Valle G."/>
            <person name="Morgante M."/>
            <person name="Caboche M."/>
            <person name="Adam-Blondon A.-F."/>
            <person name="Weissenbach J."/>
            <person name="Quetier F."/>
            <person name="Wincker P."/>
        </authorList>
    </citation>
    <scope>NUCLEOTIDE SEQUENCE [LARGE SCALE GENOMIC DNA]</scope>
    <source>
        <strain evidence="3">cv. Pinot noir / PN40024</strain>
    </source>
</reference>